<gene>
    <name evidence="1" type="ORF">SO3561_08141</name>
</gene>
<protein>
    <submittedName>
        <fullName evidence="1">Uncharacterized protein</fullName>
    </submittedName>
</protein>
<dbReference type="Proteomes" id="UP000217446">
    <property type="component" value="Unassembled WGS sequence"/>
</dbReference>
<organism evidence="1 2">
    <name type="scientific">Streptomyces olivochromogenes</name>
    <dbReference type="NCBI Taxonomy" id="1963"/>
    <lineage>
        <taxon>Bacteria</taxon>
        <taxon>Bacillati</taxon>
        <taxon>Actinomycetota</taxon>
        <taxon>Actinomycetes</taxon>
        <taxon>Kitasatosporales</taxon>
        <taxon>Streptomycetaceae</taxon>
        <taxon>Streptomyces</taxon>
    </lineage>
</organism>
<name>A0A250VQS5_STROL</name>
<evidence type="ECO:0000313" key="1">
    <source>
        <dbReference type="EMBL" id="GAX56573.1"/>
    </source>
</evidence>
<proteinExistence type="predicted"/>
<keyword evidence="2" id="KW-1185">Reference proteome</keyword>
<dbReference type="AlphaFoldDB" id="A0A250VQS5"/>
<dbReference type="EMBL" id="BDQI01000027">
    <property type="protein sequence ID" value="GAX56573.1"/>
    <property type="molecule type" value="Genomic_DNA"/>
</dbReference>
<comment type="caution">
    <text evidence="1">The sequence shown here is derived from an EMBL/GenBank/DDBJ whole genome shotgun (WGS) entry which is preliminary data.</text>
</comment>
<dbReference type="STRING" id="1963.AQJ27_35715"/>
<evidence type="ECO:0000313" key="2">
    <source>
        <dbReference type="Proteomes" id="UP000217446"/>
    </source>
</evidence>
<accession>A0A250VQS5</accession>
<sequence>MSSLCAGAQRAGILLVGRTDTVTLPFGKGIQPGFERRGPANEFGTRHDFVFHVDGDPSREVRLAVRRFHLRLLGADD</sequence>
<reference evidence="2" key="1">
    <citation type="submission" date="2017-05" db="EMBL/GenBank/DDBJ databases">
        <title>Streptomyces olivochromogenes NBRC 3561 whole genome shotgun sequence.</title>
        <authorList>
            <person name="Dohra H."/>
            <person name="Kodani S."/>
        </authorList>
    </citation>
    <scope>NUCLEOTIDE SEQUENCE [LARGE SCALE GENOMIC DNA]</scope>
    <source>
        <strain evidence="2">NBRC 3561</strain>
    </source>
</reference>